<dbReference type="SUPFAM" id="SSF54427">
    <property type="entry name" value="NTF2-like"/>
    <property type="match status" value="1"/>
</dbReference>
<reference evidence="2 3" key="1">
    <citation type="journal article" date="2015" name="Genome Biol. Evol.">
        <title>Phylogenomic analyses indicate that early fungi evolved digesting cell walls of algal ancestors of land plants.</title>
        <authorList>
            <person name="Chang Y."/>
            <person name="Wang S."/>
            <person name="Sekimoto S."/>
            <person name="Aerts A.L."/>
            <person name="Choi C."/>
            <person name="Clum A."/>
            <person name="LaButti K.M."/>
            <person name="Lindquist E.A."/>
            <person name="Yee Ngan C."/>
            <person name="Ohm R.A."/>
            <person name="Salamov A.A."/>
            <person name="Grigoriev I.V."/>
            <person name="Spatafora J.W."/>
            <person name="Berbee M.L."/>
        </authorList>
    </citation>
    <scope>NUCLEOTIDE SEQUENCE [LARGE SCALE GENOMIC DNA]</scope>
    <source>
        <strain evidence="2 3">JEL478</strain>
    </source>
</reference>
<dbReference type="Pfam" id="PF14534">
    <property type="entry name" value="DUF4440"/>
    <property type="match status" value="1"/>
</dbReference>
<protein>
    <recommendedName>
        <fullName evidence="1">DUF4440 domain-containing protein</fullName>
    </recommendedName>
</protein>
<keyword evidence="3" id="KW-1185">Reference proteome</keyword>
<dbReference type="AlphaFoldDB" id="A0A139A1H8"/>
<evidence type="ECO:0000313" key="2">
    <source>
        <dbReference type="EMBL" id="KXS10395.1"/>
    </source>
</evidence>
<sequence>MPSLTDELRALVEARDKGFGAQRGSATPGKHFHKDLIVMSAGAPEIHGAEAFIKATDMKMKFGKVEKIETVIAEIAELASDVALIRLKMTLHHTGGSQTKVQAMQVWKRDPESGVLQMWRESMGPDAPAKI</sequence>
<name>A0A139A1H8_GONPJ</name>
<organism evidence="2 3">
    <name type="scientific">Gonapodya prolifera (strain JEL478)</name>
    <name type="common">Monoblepharis prolifera</name>
    <dbReference type="NCBI Taxonomy" id="1344416"/>
    <lineage>
        <taxon>Eukaryota</taxon>
        <taxon>Fungi</taxon>
        <taxon>Fungi incertae sedis</taxon>
        <taxon>Chytridiomycota</taxon>
        <taxon>Chytridiomycota incertae sedis</taxon>
        <taxon>Monoblepharidomycetes</taxon>
        <taxon>Monoblepharidales</taxon>
        <taxon>Gonapodyaceae</taxon>
        <taxon>Gonapodya</taxon>
    </lineage>
</organism>
<dbReference type="InterPro" id="IPR027843">
    <property type="entry name" value="DUF4440"/>
</dbReference>
<dbReference type="Gene3D" id="3.10.450.50">
    <property type="match status" value="1"/>
</dbReference>
<evidence type="ECO:0000313" key="3">
    <source>
        <dbReference type="Proteomes" id="UP000070544"/>
    </source>
</evidence>
<dbReference type="Proteomes" id="UP000070544">
    <property type="component" value="Unassembled WGS sequence"/>
</dbReference>
<dbReference type="InterPro" id="IPR032710">
    <property type="entry name" value="NTF2-like_dom_sf"/>
</dbReference>
<accession>A0A139A1H8</accession>
<gene>
    <name evidence="2" type="ORF">M427DRAFT_159387</name>
</gene>
<dbReference type="EMBL" id="KQ965827">
    <property type="protein sequence ID" value="KXS10395.1"/>
    <property type="molecule type" value="Genomic_DNA"/>
</dbReference>
<feature type="domain" description="DUF4440" evidence="1">
    <location>
        <begin position="10"/>
        <end position="110"/>
    </location>
</feature>
<proteinExistence type="predicted"/>
<evidence type="ECO:0000259" key="1">
    <source>
        <dbReference type="Pfam" id="PF14534"/>
    </source>
</evidence>